<dbReference type="Proteomes" id="UP001596087">
    <property type="component" value="Unassembled WGS sequence"/>
</dbReference>
<evidence type="ECO:0000313" key="2">
    <source>
        <dbReference type="Proteomes" id="UP001596087"/>
    </source>
</evidence>
<accession>A0ABW0BL33</accession>
<name>A0ABW0BL33_9ACTN</name>
<evidence type="ECO:0008006" key="3">
    <source>
        <dbReference type="Google" id="ProtNLM"/>
    </source>
</evidence>
<reference evidence="2" key="1">
    <citation type="journal article" date="2019" name="Int. J. Syst. Evol. Microbiol.">
        <title>The Global Catalogue of Microorganisms (GCM) 10K type strain sequencing project: providing services to taxonomists for standard genome sequencing and annotation.</title>
        <authorList>
            <consortium name="The Broad Institute Genomics Platform"/>
            <consortium name="The Broad Institute Genome Sequencing Center for Infectious Disease"/>
            <person name="Wu L."/>
            <person name="Ma J."/>
        </authorList>
    </citation>
    <scope>NUCLEOTIDE SEQUENCE [LARGE SCALE GENOMIC DNA]</scope>
    <source>
        <strain evidence="2">DFY41</strain>
    </source>
</reference>
<dbReference type="RefSeq" id="WP_378591497.1">
    <property type="nucleotide sequence ID" value="NZ_JBHSKD010000018.1"/>
</dbReference>
<dbReference type="EMBL" id="JBHSKD010000018">
    <property type="protein sequence ID" value="MFC5178009.1"/>
    <property type="molecule type" value="Genomic_DNA"/>
</dbReference>
<dbReference type="PROSITE" id="PS51257">
    <property type="entry name" value="PROKAR_LIPOPROTEIN"/>
    <property type="match status" value="1"/>
</dbReference>
<evidence type="ECO:0000313" key="1">
    <source>
        <dbReference type="EMBL" id="MFC5178009.1"/>
    </source>
</evidence>
<protein>
    <recommendedName>
        <fullName evidence="3">SurA N-terminal domain-containing protein</fullName>
    </recommendedName>
</protein>
<sequence length="235" mass="24378">MSTTLRSLSRSVGRSRLRLGAGLALAVVLLTGCAGLQPGVAIVVGDEQISVNEVDDLASSICDLEEANPTQGQDSGTQVVGSQVRNSAMQALALRSIADQLAADYGIEAGQDYQAAADQVRLQYGGVDSDLVDAAMPAYTSGAYFVSILRQIGAQESGADQDSDEALAAGIKVAQQWEDDHEIETNPSFDSFSIGDSSIESERSDLARAAGDTAKKAATADAAYIATLPSTQRCG</sequence>
<keyword evidence="2" id="KW-1185">Reference proteome</keyword>
<proteinExistence type="predicted"/>
<dbReference type="SUPFAM" id="SSF109998">
    <property type="entry name" value="Triger factor/SurA peptide-binding domain-like"/>
    <property type="match status" value="1"/>
</dbReference>
<dbReference type="InterPro" id="IPR027304">
    <property type="entry name" value="Trigger_fact/SurA_dom_sf"/>
</dbReference>
<comment type="caution">
    <text evidence="1">The sequence shown here is derived from an EMBL/GenBank/DDBJ whole genome shotgun (WGS) entry which is preliminary data.</text>
</comment>
<gene>
    <name evidence="1" type="ORF">ACFPGP_15105</name>
</gene>
<organism evidence="1 2">
    <name type="scientific">Nocardioides taihuensis</name>
    <dbReference type="NCBI Taxonomy" id="1835606"/>
    <lineage>
        <taxon>Bacteria</taxon>
        <taxon>Bacillati</taxon>
        <taxon>Actinomycetota</taxon>
        <taxon>Actinomycetes</taxon>
        <taxon>Propionibacteriales</taxon>
        <taxon>Nocardioidaceae</taxon>
        <taxon>Nocardioides</taxon>
    </lineage>
</organism>